<feature type="transmembrane region" description="Helical" evidence="5">
    <location>
        <begin position="80"/>
        <end position="100"/>
    </location>
</feature>
<reference evidence="6" key="1">
    <citation type="submission" date="2020-10" db="EMBL/GenBank/DDBJ databases">
        <title>Genome sequence of the unusual species of purple photosynthetic bacteria, Phaeovibrio sulfidiphilus DSM 23193, type strain.</title>
        <authorList>
            <person name="Kyndt J.A."/>
            <person name="Meyer T.E."/>
        </authorList>
    </citation>
    <scope>NUCLEOTIDE SEQUENCE</scope>
    <source>
        <strain evidence="6">DSM 23193</strain>
    </source>
</reference>
<evidence type="ECO:0000256" key="4">
    <source>
        <dbReference type="ARBA" id="ARBA00023136"/>
    </source>
</evidence>
<evidence type="ECO:0000313" key="6">
    <source>
        <dbReference type="EMBL" id="MBE1237887.1"/>
    </source>
</evidence>
<keyword evidence="4 5" id="KW-0472">Membrane</keyword>
<evidence type="ECO:0000256" key="3">
    <source>
        <dbReference type="ARBA" id="ARBA00022989"/>
    </source>
</evidence>
<sequence length="238" mass="25919">MFRDFIRAFSQLLSDRELRRPLVRSALLSVVGIVLLSVGLAALLPWLVSGASALFGLESLQEGYQRWDGVVNGVVGTGTAVILSVLFFPTLCVSVAGFFLDPVSRAVEARWYPDLPAPRDAGVVEPLVRSVRFGLVSLGLNLLLLPVYLLLGLAGIGVLVFWAVNAWLLSREYFEQAAFRRVSPGVADRVREQNARALWVEGLGLAFLASIPVVNLVTPVIGTAVFTHFVQRKGLFKS</sequence>
<dbReference type="EMBL" id="JACZHT010000008">
    <property type="protein sequence ID" value="MBE1237887.1"/>
    <property type="molecule type" value="Genomic_DNA"/>
</dbReference>
<protein>
    <submittedName>
        <fullName evidence="6">EI24 domain-containing protein</fullName>
    </submittedName>
</protein>
<gene>
    <name evidence="6" type="ORF">IHV25_09555</name>
</gene>
<comment type="caution">
    <text evidence="6">The sequence shown here is derived from an EMBL/GenBank/DDBJ whole genome shotgun (WGS) entry which is preliminary data.</text>
</comment>
<feature type="transmembrane region" description="Helical" evidence="5">
    <location>
        <begin position="142"/>
        <end position="164"/>
    </location>
</feature>
<accession>A0A8J6YY90</accession>
<dbReference type="Pfam" id="PF07264">
    <property type="entry name" value="EI24"/>
    <property type="match status" value="1"/>
</dbReference>
<comment type="subcellular location">
    <subcellularLocation>
        <location evidence="1">Membrane</location>
        <topology evidence="1">Multi-pass membrane protein</topology>
    </subcellularLocation>
</comment>
<keyword evidence="3 5" id="KW-1133">Transmembrane helix</keyword>
<evidence type="ECO:0000256" key="2">
    <source>
        <dbReference type="ARBA" id="ARBA00022692"/>
    </source>
</evidence>
<evidence type="ECO:0000256" key="5">
    <source>
        <dbReference type="SAM" id="Phobius"/>
    </source>
</evidence>
<keyword evidence="2 5" id="KW-0812">Transmembrane</keyword>
<evidence type="ECO:0000313" key="7">
    <source>
        <dbReference type="Proteomes" id="UP000631034"/>
    </source>
</evidence>
<dbReference type="InterPro" id="IPR059112">
    <property type="entry name" value="CysZ/EI24"/>
</dbReference>
<proteinExistence type="predicted"/>
<feature type="transmembrane region" description="Helical" evidence="5">
    <location>
        <begin position="21"/>
        <end position="48"/>
    </location>
</feature>
<keyword evidence="7" id="KW-1185">Reference proteome</keyword>
<dbReference type="AlphaFoldDB" id="A0A8J6YY90"/>
<organism evidence="6 7">
    <name type="scientific">Phaeovibrio sulfidiphilus</name>
    <dbReference type="NCBI Taxonomy" id="1220600"/>
    <lineage>
        <taxon>Bacteria</taxon>
        <taxon>Pseudomonadati</taxon>
        <taxon>Pseudomonadota</taxon>
        <taxon>Alphaproteobacteria</taxon>
        <taxon>Rhodospirillales</taxon>
        <taxon>Rhodospirillaceae</taxon>
        <taxon>Phaeovibrio</taxon>
    </lineage>
</organism>
<dbReference type="Proteomes" id="UP000631034">
    <property type="component" value="Unassembled WGS sequence"/>
</dbReference>
<dbReference type="RefSeq" id="WP_192534898.1">
    <property type="nucleotide sequence ID" value="NZ_JACZHT010000008.1"/>
</dbReference>
<name>A0A8J6YY90_9PROT</name>
<feature type="transmembrane region" description="Helical" evidence="5">
    <location>
        <begin position="205"/>
        <end position="230"/>
    </location>
</feature>
<evidence type="ECO:0000256" key="1">
    <source>
        <dbReference type="ARBA" id="ARBA00004141"/>
    </source>
</evidence>